<comment type="caution">
    <text evidence="1">The sequence shown here is derived from an EMBL/GenBank/DDBJ whole genome shotgun (WGS) entry which is preliminary data.</text>
</comment>
<proteinExistence type="predicted"/>
<keyword evidence="2" id="KW-1185">Reference proteome</keyword>
<gene>
    <name evidence="1" type="ORF">CKO28_00725</name>
</gene>
<reference evidence="1 2" key="1">
    <citation type="journal article" date="2020" name="Microorganisms">
        <title>Osmotic Adaptation and Compatible Solute Biosynthesis of Phototrophic Bacteria as Revealed from Genome Analyses.</title>
        <authorList>
            <person name="Imhoff J.F."/>
            <person name="Rahn T."/>
            <person name="Kunzel S."/>
            <person name="Keller A."/>
            <person name="Neulinger S.C."/>
        </authorList>
    </citation>
    <scope>NUCLEOTIDE SEQUENCE [LARGE SCALE GENOMIC DNA]</scope>
    <source>
        <strain evidence="1 2">DSM 9895</strain>
    </source>
</reference>
<dbReference type="Proteomes" id="UP001296873">
    <property type="component" value="Unassembled WGS sequence"/>
</dbReference>
<accession>A0ABS1D870</accession>
<dbReference type="EMBL" id="NRRL01000001">
    <property type="protein sequence ID" value="MBK1666565.1"/>
    <property type="molecule type" value="Genomic_DNA"/>
</dbReference>
<evidence type="ECO:0000313" key="1">
    <source>
        <dbReference type="EMBL" id="MBK1666565.1"/>
    </source>
</evidence>
<name>A0ABS1D870_9PROT</name>
<protein>
    <submittedName>
        <fullName evidence="1">Uncharacterized protein</fullName>
    </submittedName>
</protein>
<organism evidence="1 2">
    <name type="scientific">Rhodovibrio sodomensis</name>
    <dbReference type="NCBI Taxonomy" id="1088"/>
    <lineage>
        <taxon>Bacteria</taxon>
        <taxon>Pseudomonadati</taxon>
        <taxon>Pseudomonadota</taxon>
        <taxon>Alphaproteobacteria</taxon>
        <taxon>Rhodospirillales</taxon>
        <taxon>Rhodovibrionaceae</taxon>
        <taxon>Rhodovibrio</taxon>
    </lineage>
</organism>
<evidence type="ECO:0000313" key="2">
    <source>
        <dbReference type="Proteomes" id="UP001296873"/>
    </source>
</evidence>
<sequence>MQRIMQIDLTDQRVKSLVKSLRTRLPKDPGQRQTLDALAQALGYASYGALKSAMDASAHISAEAPDLIRCLDRTPTGDFNIGYWTWRQFKDVENSDEIKRVLGLETCHVILESDPGESADEFTRRLEEAYYSTNDIPPLTEWEPTPPHGQGWHLAGQYAIESGDHVALFVRTPEAAHAPAETLDPAALQALAENAQLTWWLDPAASNRTLKAEFLDPSGTLVEGVQGSTAEVCLAAANFLANMASDGLAAGVRLDGSRNALEVEDLMALPEPDVGTLSRPWFGYAKMPHAPADQRFFQTRFQLNDWRNTPGGADDEDAGPPLTVTCVYGGSGLLIRCESADRSIEQEVLLENTLGCAKLNVWTDVHADSDLIALLQRDRTVVMGSSATDGPPLRSIAYRSGTAEAVDDPKI</sequence>